<keyword evidence="1" id="KW-1133">Transmembrane helix</keyword>
<feature type="transmembrane region" description="Helical" evidence="1">
    <location>
        <begin position="128"/>
        <end position="146"/>
    </location>
</feature>
<dbReference type="InterPro" id="IPR021354">
    <property type="entry name" value="DUF2975"/>
</dbReference>
<dbReference type="AlphaFoldDB" id="A0A5N1J305"/>
<keyword evidence="3" id="KW-1185">Reference proteome</keyword>
<gene>
    <name evidence="2" type="ORF">F0P94_05590</name>
</gene>
<sequence length="188" mass="21876">MERNKLLFWAMACCRIMQVVQVGLIMLLTYYVVHWQIDPQYYDDWKFSGSLGKLSISNPIHTAASEMDDTRTFMVSQLQPFSVYIIYVQMLAQLVLWVLVVQEFVKVIQAVKQVQTFREQNVKAFQKIAGYLLWIFLISCFTFVAAGNTGHFSFDFSFSTLVLMLASYILAEIFKEGNRLYEEEQLTV</sequence>
<organism evidence="2 3">
    <name type="scientific">Adhaeribacter soli</name>
    <dbReference type="NCBI Taxonomy" id="2607655"/>
    <lineage>
        <taxon>Bacteria</taxon>
        <taxon>Pseudomonadati</taxon>
        <taxon>Bacteroidota</taxon>
        <taxon>Cytophagia</taxon>
        <taxon>Cytophagales</taxon>
        <taxon>Hymenobacteraceae</taxon>
        <taxon>Adhaeribacter</taxon>
    </lineage>
</organism>
<feature type="transmembrane region" description="Helical" evidence="1">
    <location>
        <begin position="7"/>
        <end position="33"/>
    </location>
</feature>
<dbReference type="EMBL" id="VTWT01000002">
    <property type="protein sequence ID" value="KAA9340902.1"/>
    <property type="molecule type" value="Genomic_DNA"/>
</dbReference>
<evidence type="ECO:0000313" key="3">
    <source>
        <dbReference type="Proteomes" id="UP000326570"/>
    </source>
</evidence>
<proteinExistence type="predicted"/>
<feature type="transmembrane region" description="Helical" evidence="1">
    <location>
        <begin position="152"/>
        <end position="171"/>
    </location>
</feature>
<reference evidence="2 3" key="1">
    <citation type="submission" date="2019-09" db="EMBL/GenBank/DDBJ databases">
        <title>Genome sequence of Adhaeribacter sp. M2.</title>
        <authorList>
            <person name="Srinivasan S."/>
        </authorList>
    </citation>
    <scope>NUCLEOTIDE SEQUENCE [LARGE SCALE GENOMIC DNA]</scope>
    <source>
        <strain evidence="2 3">M2</strain>
    </source>
</reference>
<evidence type="ECO:0000313" key="2">
    <source>
        <dbReference type="EMBL" id="KAA9340902.1"/>
    </source>
</evidence>
<accession>A0A5N1J305</accession>
<evidence type="ECO:0000256" key="1">
    <source>
        <dbReference type="SAM" id="Phobius"/>
    </source>
</evidence>
<dbReference type="RefSeq" id="WP_150902829.1">
    <property type="nucleotide sequence ID" value="NZ_VTWT01000002.1"/>
</dbReference>
<dbReference type="Pfam" id="PF11188">
    <property type="entry name" value="DUF2975"/>
    <property type="match status" value="1"/>
</dbReference>
<comment type="caution">
    <text evidence="2">The sequence shown here is derived from an EMBL/GenBank/DDBJ whole genome shotgun (WGS) entry which is preliminary data.</text>
</comment>
<dbReference type="Proteomes" id="UP000326570">
    <property type="component" value="Unassembled WGS sequence"/>
</dbReference>
<name>A0A5N1J305_9BACT</name>
<feature type="transmembrane region" description="Helical" evidence="1">
    <location>
        <begin position="81"/>
        <end position="100"/>
    </location>
</feature>
<keyword evidence="1" id="KW-0812">Transmembrane</keyword>
<keyword evidence="1" id="KW-0472">Membrane</keyword>
<protein>
    <submittedName>
        <fullName evidence="2">DUF2975 domain-containing protein</fullName>
    </submittedName>
</protein>